<dbReference type="InterPro" id="IPR010921">
    <property type="entry name" value="Trp_repressor/repl_initiator"/>
</dbReference>
<organism evidence="3 4">
    <name type="scientific">Thermomonas beijingensis</name>
    <dbReference type="NCBI Taxonomy" id="2872701"/>
    <lineage>
        <taxon>Bacteria</taxon>
        <taxon>Pseudomonadati</taxon>
        <taxon>Pseudomonadota</taxon>
        <taxon>Gammaproteobacteria</taxon>
        <taxon>Lysobacterales</taxon>
        <taxon>Lysobacteraceae</taxon>
        <taxon>Thermomonas</taxon>
    </lineage>
</organism>
<dbReference type="EMBL" id="JAIQDJ010000004">
    <property type="protein sequence ID" value="MBZ4186394.1"/>
    <property type="molecule type" value="Genomic_DNA"/>
</dbReference>
<evidence type="ECO:0000313" key="3">
    <source>
        <dbReference type="EMBL" id="MBZ4186394.1"/>
    </source>
</evidence>
<dbReference type="InterPro" id="IPR046342">
    <property type="entry name" value="CBS_dom_sf"/>
</dbReference>
<protein>
    <submittedName>
        <fullName evidence="3">CBS domain-containing protein</fullName>
    </submittedName>
</protein>
<name>A0ABS7TEV9_9GAMM</name>
<dbReference type="InterPro" id="IPR046353">
    <property type="entry name" value="CBS_C"/>
</dbReference>
<dbReference type="InterPro" id="IPR000644">
    <property type="entry name" value="CBS_dom"/>
</dbReference>
<dbReference type="PROSITE" id="PS51371">
    <property type="entry name" value="CBS"/>
    <property type="match status" value="1"/>
</dbReference>
<keyword evidence="4" id="KW-1185">Reference proteome</keyword>
<reference evidence="3" key="1">
    <citation type="submission" date="2021-09" db="EMBL/GenBank/DDBJ databases">
        <authorList>
            <person name="Wu T."/>
            <person name="Guo S.Z."/>
        </authorList>
    </citation>
    <scope>NUCLEOTIDE SEQUENCE</scope>
    <source>
        <strain evidence="3">RSS-23</strain>
    </source>
</reference>
<dbReference type="SUPFAM" id="SSF48295">
    <property type="entry name" value="TrpR-like"/>
    <property type="match status" value="1"/>
</dbReference>
<dbReference type="Proteomes" id="UP001430290">
    <property type="component" value="Unassembled WGS sequence"/>
</dbReference>
<dbReference type="SUPFAM" id="SSF54631">
    <property type="entry name" value="CBS-domain pair"/>
    <property type="match status" value="1"/>
</dbReference>
<gene>
    <name evidence="3" type="ORF">K7B09_08670</name>
</gene>
<proteinExistence type="predicted"/>
<evidence type="ECO:0000313" key="4">
    <source>
        <dbReference type="Proteomes" id="UP001430290"/>
    </source>
</evidence>
<sequence>MSEQKNPTPLHQKLACVLELLQGATTLQDLAQREALAPAQLQEWLETARQGMQNALRGLPEAAGGPTHGDLRDLIPRPFAGQDMIVVSPEDALSLAWQRMQASDVSQLPVMQGTRIVGMLDESDVLLHVYGDEARFADPVSAAMVARLDKVNMRAPIEALLPVFDRGHVAIVMDGEQFLGLITRIDLLDYLRRRAR</sequence>
<dbReference type="SMART" id="SM00116">
    <property type="entry name" value="CBS"/>
    <property type="match status" value="2"/>
</dbReference>
<keyword evidence="1" id="KW-0129">CBS domain</keyword>
<evidence type="ECO:0000256" key="1">
    <source>
        <dbReference type="PROSITE-ProRule" id="PRU00703"/>
    </source>
</evidence>
<comment type="caution">
    <text evidence="3">The sequence shown here is derived from an EMBL/GenBank/DDBJ whole genome shotgun (WGS) entry which is preliminary data.</text>
</comment>
<dbReference type="Gene3D" id="3.10.580.10">
    <property type="entry name" value="CBS-domain"/>
    <property type="match status" value="1"/>
</dbReference>
<feature type="domain" description="CBS" evidence="2">
    <location>
        <begin position="76"/>
        <end position="136"/>
    </location>
</feature>
<dbReference type="Pfam" id="PF00571">
    <property type="entry name" value="CBS"/>
    <property type="match status" value="2"/>
</dbReference>
<accession>A0ABS7TEV9</accession>
<dbReference type="CDD" id="cd04608">
    <property type="entry name" value="CBS_pair_CBS"/>
    <property type="match status" value="1"/>
</dbReference>
<evidence type="ECO:0000259" key="2">
    <source>
        <dbReference type="PROSITE" id="PS51371"/>
    </source>
</evidence>